<evidence type="ECO:0000313" key="4">
    <source>
        <dbReference type="Proteomes" id="UP000660554"/>
    </source>
</evidence>
<dbReference type="Pfam" id="PF00501">
    <property type="entry name" value="AMP-binding"/>
    <property type="match status" value="1"/>
</dbReference>
<dbReference type="Gene3D" id="3.40.50.12780">
    <property type="entry name" value="N-terminal domain of ligase-like"/>
    <property type="match status" value="1"/>
</dbReference>
<reference evidence="4" key="1">
    <citation type="submission" date="2020-09" db="EMBL/GenBank/DDBJ databases">
        <title>Whole genome shotgun sequence of Streptomyces cinnamonensis NBRC 15873.</title>
        <authorList>
            <person name="Komaki H."/>
            <person name="Tamura T."/>
        </authorList>
    </citation>
    <scope>NUCLEOTIDE SEQUENCE [LARGE SCALE GENOMIC DNA]</scope>
    <source>
        <strain evidence="4">NBRC 15873</strain>
    </source>
</reference>
<sequence>MTATRTEEPTVRTAPPGRAAGAPAAAPGLADATGTLTGAALTGRVLAAAGELRGRGVGPGDRVLVKGDNSVDYVVALLALMHLDASLVPVDHRQSAADGRFAARRARARWLLTREAVAADFPAESVLAYPGLGAGHPPLDADVDLTAWFARADAVVLWSSGTTGPPKAIVKSGRAVHDNTRRTIAAMGYRADDVLAPLLPFSHQYGLSVVLLWWLARCTLAVTPYQRLDVALAQAAGHGVTAVDAAPSTYHSLLGVVRRRPELRAALSRVRVWGVGGAPLPAPLAEAFPAALGRPLLDGYGLTELGNVALATPDVPTGCGRPLPGIRVRVLRPDGEPAAPGELGEIEVLSPGLMEGHLLDDGTLAPVPRDSWYPTADLGHLDADGHLYVVGRNQAVHRSGFTLYPESLERKAEACGRQVKALAVEDLRRGCALHFVVADPDGGSPAQWRLRMAPHLAEYEQPNAVHVVDRFPLSANGKTDTAALRKMVGVAAA</sequence>
<dbReference type="PROSITE" id="PS00455">
    <property type="entry name" value="AMP_BINDING"/>
    <property type="match status" value="1"/>
</dbReference>
<dbReference type="GeneID" id="86956519"/>
<dbReference type="InterPro" id="IPR000873">
    <property type="entry name" value="AMP-dep_synth/lig_dom"/>
</dbReference>
<evidence type="ECO:0000259" key="2">
    <source>
        <dbReference type="Pfam" id="PF00501"/>
    </source>
</evidence>
<keyword evidence="4" id="KW-1185">Reference proteome</keyword>
<dbReference type="InterPro" id="IPR045851">
    <property type="entry name" value="AMP-bd_C_sf"/>
</dbReference>
<feature type="region of interest" description="Disordered" evidence="1">
    <location>
        <begin position="1"/>
        <end position="27"/>
    </location>
</feature>
<organism evidence="3 4">
    <name type="scientific">Streptomyces virginiae</name>
    <name type="common">Streptomyces cinnamonensis</name>
    <dbReference type="NCBI Taxonomy" id="1961"/>
    <lineage>
        <taxon>Bacteria</taxon>
        <taxon>Bacillati</taxon>
        <taxon>Actinomycetota</taxon>
        <taxon>Actinomycetes</taxon>
        <taxon>Kitasatosporales</taxon>
        <taxon>Streptomycetaceae</taxon>
        <taxon>Streptomyces</taxon>
    </lineage>
</organism>
<dbReference type="Gene3D" id="3.30.300.30">
    <property type="match status" value="1"/>
</dbReference>
<feature type="compositionally biased region" description="Low complexity" evidence="1">
    <location>
        <begin position="12"/>
        <end position="27"/>
    </location>
</feature>
<dbReference type="RefSeq" id="WP_191869742.1">
    <property type="nucleotide sequence ID" value="NZ_BMRU01000033.1"/>
</dbReference>
<dbReference type="EMBL" id="BNDV01000002">
    <property type="protein sequence ID" value="GHI10791.1"/>
    <property type="molecule type" value="Genomic_DNA"/>
</dbReference>
<dbReference type="PANTHER" id="PTHR43767">
    <property type="entry name" value="LONG-CHAIN-FATTY-ACID--COA LIGASE"/>
    <property type="match status" value="1"/>
</dbReference>
<evidence type="ECO:0000313" key="3">
    <source>
        <dbReference type="EMBL" id="GHI10791.1"/>
    </source>
</evidence>
<dbReference type="InterPro" id="IPR042099">
    <property type="entry name" value="ANL_N_sf"/>
</dbReference>
<proteinExistence type="predicted"/>
<evidence type="ECO:0000256" key="1">
    <source>
        <dbReference type="SAM" id="MobiDB-lite"/>
    </source>
</evidence>
<gene>
    <name evidence="3" type="ORF">Scinn_02540</name>
</gene>
<dbReference type="InterPro" id="IPR020845">
    <property type="entry name" value="AMP-binding_CS"/>
</dbReference>
<dbReference type="SUPFAM" id="SSF56801">
    <property type="entry name" value="Acetyl-CoA synthetase-like"/>
    <property type="match status" value="1"/>
</dbReference>
<feature type="compositionally biased region" description="Basic and acidic residues" evidence="1">
    <location>
        <begin position="1"/>
        <end position="10"/>
    </location>
</feature>
<dbReference type="PANTHER" id="PTHR43767:SF10">
    <property type="entry name" value="SURFACTIN SYNTHASE SUBUNIT 1"/>
    <property type="match status" value="1"/>
</dbReference>
<dbReference type="Proteomes" id="UP000660554">
    <property type="component" value="Unassembled WGS sequence"/>
</dbReference>
<protein>
    <submittedName>
        <fullName evidence="3">AMP-binding protein</fullName>
    </submittedName>
</protein>
<comment type="caution">
    <text evidence="3">The sequence shown here is derived from an EMBL/GenBank/DDBJ whole genome shotgun (WGS) entry which is preliminary data.</text>
</comment>
<dbReference type="InterPro" id="IPR050237">
    <property type="entry name" value="ATP-dep_AMP-bd_enzyme"/>
</dbReference>
<accession>A0ABQ3NDF8</accession>
<feature type="domain" description="AMP-dependent synthetase/ligase" evidence="2">
    <location>
        <begin position="25"/>
        <end position="356"/>
    </location>
</feature>
<name>A0ABQ3NDF8_STRVG</name>